<sequence>MAHLQRIPFFPLLLLILPAKLKVPSSNVILMAHHFLAPEVPAHACNDAVVQSPRPCAYARSPYVEWHILGRIICAPIIAQCRTYLLPRISPRLISSPDYDACARELLPSVPTPNR</sequence>
<dbReference type="RefSeq" id="XP_040757541.1">
    <property type="nucleotide sequence ID" value="XM_040910314.1"/>
</dbReference>
<dbReference type="GeneID" id="63827343"/>
<dbReference type="AlphaFoldDB" id="A0A165AWQ8"/>
<evidence type="ECO:0000313" key="2">
    <source>
        <dbReference type="EMBL" id="KZS99800.1"/>
    </source>
</evidence>
<evidence type="ECO:0008006" key="4">
    <source>
        <dbReference type="Google" id="ProtNLM"/>
    </source>
</evidence>
<evidence type="ECO:0000313" key="3">
    <source>
        <dbReference type="Proteomes" id="UP000076871"/>
    </source>
</evidence>
<keyword evidence="1" id="KW-0732">Signal</keyword>
<name>A0A165AWQ8_9APHY</name>
<accession>A0A165AWQ8</accession>
<dbReference type="EMBL" id="KV427714">
    <property type="protein sequence ID" value="KZS99800.1"/>
    <property type="molecule type" value="Genomic_DNA"/>
</dbReference>
<gene>
    <name evidence="2" type="ORF">LAESUDRAFT_732852</name>
</gene>
<dbReference type="Proteomes" id="UP000076871">
    <property type="component" value="Unassembled WGS sequence"/>
</dbReference>
<organism evidence="2 3">
    <name type="scientific">Laetiporus sulphureus 93-53</name>
    <dbReference type="NCBI Taxonomy" id="1314785"/>
    <lineage>
        <taxon>Eukaryota</taxon>
        <taxon>Fungi</taxon>
        <taxon>Dikarya</taxon>
        <taxon>Basidiomycota</taxon>
        <taxon>Agaricomycotina</taxon>
        <taxon>Agaricomycetes</taxon>
        <taxon>Polyporales</taxon>
        <taxon>Laetiporus</taxon>
    </lineage>
</organism>
<keyword evidence="3" id="KW-1185">Reference proteome</keyword>
<dbReference type="InParanoid" id="A0A165AWQ8"/>
<proteinExistence type="predicted"/>
<protein>
    <recommendedName>
        <fullName evidence="4">Secreted protein</fullName>
    </recommendedName>
</protein>
<reference evidence="2 3" key="1">
    <citation type="journal article" date="2016" name="Mol. Biol. Evol.">
        <title>Comparative Genomics of Early-Diverging Mushroom-Forming Fungi Provides Insights into the Origins of Lignocellulose Decay Capabilities.</title>
        <authorList>
            <person name="Nagy L.G."/>
            <person name="Riley R."/>
            <person name="Tritt A."/>
            <person name="Adam C."/>
            <person name="Daum C."/>
            <person name="Floudas D."/>
            <person name="Sun H."/>
            <person name="Yadav J.S."/>
            <person name="Pangilinan J."/>
            <person name="Larsson K.H."/>
            <person name="Matsuura K."/>
            <person name="Barry K."/>
            <person name="Labutti K."/>
            <person name="Kuo R."/>
            <person name="Ohm R.A."/>
            <person name="Bhattacharya S.S."/>
            <person name="Shirouzu T."/>
            <person name="Yoshinaga Y."/>
            <person name="Martin F.M."/>
            <person name="Grigoriev I.V."/>
            <person name="Hibbett D.S."/>
        </authorList>
    </citation>
    <scope>NUCLEOTIDE SEQUENCE [LARGE SCALE GENOMIC DNA]</scope>
    <source>
        <strain evidence="2 3">93-53</strain>
    </source>
</reference>
<evidence type="ECO:0000256" key="1">
    <source>
        <dbReference type="SAM" id="SignalP"/>
    </source>
</evidence>
<feature type="chain" id="PRO_5007855402" description="Secreted protein" evidence="1">
    <location>
        <begin position="27"/>
        <end position="115"/>
    </location>
</feature>
<feature type="signal peptide" evidence="1">
    <location>
        <begin position="1"/>
        <end position="26"/>
    </location>
</feature>